<dbReference type="InterPro" id="IPR007507">
    <property type="entry name" value="Glycos_transf_N"/>
</dbReference>
<comment type="subcellular location">
    <subcellularLocation>
        <location evidence="8">Cell membrane</location>
    </subcellularLocation>
</comment>
<evidence type="ECO:0000256" key="4">
    <source>
        <dbReference type="ARBA" id="ARBA00022679"/>
    </source>
</evidence>
<comment type="similarity">
    <text evidence="8">Belongs to the glycosyltransferase group 1 family.</text>
</comment>
<comment type="catalytic activity">
    <reaction evidence="6 8">
        <text>lipid IVA (E. coli) + CMP-3-deoxy-beta-D-manno-octulosonate = alpha-Kdo-(2-&gt;6)-lipid IVA (E. coli) + CMP + H(+)</text>
        <dbReference type="Rhea" id="RHEA:28066"/>
        <dbReference type="ChEBI" id="CHEBI:15378"/>
        <dbReference type="ChEBI" id="CHEBI:58603"/>
        <dbReference type="ChEBI" id="CHEBI:60364"/>
        <dbReference type="ChEBI" id="CHEBI:60377"/>
        <dbReference type="ChEBI" id="CHEBI:85987"/>
        <dbReference type="EC" id="2.4.99.12"/>
    </reaction>
</comment>
<evidence type="ECO:0000256" key="3">
    <source>
        <dbReference type="ARBA" id="ARBA00019077"/>
    </source>
</evidence>
<comment type="pathway">
    <text evidence="1 8">Bacterial outer membrane biogenesis; LPS core biosynthesis.</text>
</comment>
<gene>
    <name evidence="10" type="primary">waaA</name>
    <name evidence="10" type="ORF">NCTC11661_02213</name>
</gene>
<keyword evidence="8" id="KW-0472">Membrane</keyword>
<dbReference type="EC" id="2.4.99.12" evidence="2 8"/>
<keyword evidence="8" id="KW-0448">Lipopolysaccharide biosynthesis</keyword>
<dbReference type="GO" id="GO:0043842">
    <property type="term" value="F:Kdo transferase activity"/>
    <property type="evidence" value="ECO:0007669"/>
    <property type="project" value="UniProtKB-EC"/>
</dbReference>
<dbReference type="PANTHER" id="PTHR42755">
    <property type="entry name" value="3-DEOXY-MANNO-OCTULOSONATE CYTIDYLYLTRANSFERASE"/>
    <property type="match status" value="1"/>
</dbReference>
<feature type="domain" description="3-deoxy-D-manno-octulosonic-acid transferase N-terminal" evidence="9">
    <location>
        <begin position="34"/>
        <end position="206"/>
    </location>
</feature>
<dbReference type="AlphaFoldDB" id="A0A380ZWD7"/>
<evidence type="ECO:0000256" key="5">
    <source>
        <dbReference type="ARBA" id="ARBA00031445"/>
    </source>
</evidence>
<evidence type="ECO:0000256" key="6">
    <source>
        <dbReference type="ARBA" id="ARBA00049183"/>
    </source>
</evidence>
<dbReference type="Pfam" id="PF04413">
    <property type="entry name" value="Glycos_transf_N"/>
    <property type="match status" value="1"/>
</dbReference>
<keyword evidence="10" id="KW-0328">Glycosyltransferase</keyword>
<dbReference type="Gene3D" id="3.40.50.11720">
    <property type="entry name" value="3-Deoxy-D-manno-octulosonic-acid transferase, N-terminal domain"/>
    <property type="match status" value="1"/>
</dbReference>
<evidence type="ECO:0000259" key="9">
    <source>
        <dbReference type="Pfam" id="PF04413"/>
    </source>
</evidence>
<dbReference type="GO" id="GO:0009244">
    <property type="term" value="P:lipopolysaccharide core region biosynthetic process"/>
    <property type="evidence" value="ECO:0007669"/>
    <property type="project" value="UniProtKB-UniRule"/>
</dbReference>
<proteinExistence type="inferred from homology"/>
<keyword evidence="8" id="KW-1003">Cell membrane</keyword>
<sequence>MALLYTFFVGLLSFGLKVFSLFNEKARKGVEGRKQSFSLVQKIKNEKVIWMHAASLGEYEQGLPVLEKLKTHFPNHKILITFFSPSGYEIVVKKPNIADVVCYLPLDKKKEIQKFVSQFKTELFFTVKYDFWYHLLAELKKQGARTFVVSALFYKKQVFFKPWGKWMMHQLRQSIDFFFHQTPASLELAKSVGISQGMVSGDTRYDRVRSFLYRDNHVPCIGAFIGDNKVVVIGSSWQGEEEVLEDLAVHSTIKIIIAPHDLGRVKLLKKKFPNAFLYSQISENEDLSKSNILIIDCIGLLNRLYSYADVAVVGGGFHSKGLHNILEAAIFGIPVFFGNQYQKNPEADDLIGAGGAKSFAKPKELTEEIVSVIHHPSLQAISEKTKEFMKYQLESTELIVNQMLKK</sequence>
<organism evidence="10 11">
    <name type="scientific">Bergeyella zoohelcum</name>
    <dbReference type="NCBI Taxonomy" id="1015"/>
    <lineage>
        <taxon>Bacteria</taxon>
        <taxon>Pseudomonadati</taxon>
        <taxon>Bacteroidota</taxon>
        <taxon>Flavobacteriia</taxon>
        <taxon>Flavobacteriales</taxon>
        <taxon>Weeksellaceae</taxon>
        <taxon>Bergeyella</taxon>
    </lineage>
</organism>
<evidence type="ECO:0000313" key="11">
    <source>
        <dbReference type="Proteomes" id="UP000255515"/>
    </source>
</evidence>
<feature type="active site" description="Proton acceptor" evidence="7">
    <location>
        <position position="58"/>
    </location>
</feature>
<dbReference type="SUPFAM" id="SSF53756">
    <property type="entry name" value="UDP-Glycosyltransferase/glycogen phosphorylase"/>
    <property type="match status" value="1"/>
</dbReference>
<dbReference type="GO" id="GO:0009245">
    <property type="term" value="P:lipid A biosynthetic process"/>
    <property type="evidence" value="ECO:0007669"/>
    <property type="project" value="TreeGrafter"/>
</dbReference>
<evidence type="ECO:0000256" key="1">
    <source>
        <dbReference type="ARBA" id="ARBA00004713"/>
    </source>
</evidence>
<evidence type="ECO:0000256" key="7">
    <source>
        <dbReference type="PIRSR" id="PIRSR639901-1"/>
    </source>
</evidence>
<name>A0A380ZWD7_9FLAO</name>
<evidence type="ECO:0000256" key="2">
    <source>
        <dbReference type="ARBA" id="ARBA00012621"/>
    </source>
</evidence>
<dbReference type="InterPro" id="IPR039901">
    <property type="entry name" value="Kdotransferase"/>
</dbReference>
<dbReference type="Proteomes" id="UP000255515">
    <property type="component" value="Unassembled WGS sequence"/>
</dbReference>
<evidence type="ECO:0000313" key="10">
    <source>
        <dbReference type="EMBL" id="SUV53066.1"/>
    </source>
</evidence>
<dbReference type="Gene3D" id="3.40.50.2000">
    <property type="entry name" value="Glycogen Phosphorylase B"/>
    <property type="match status" value="1"/>
</dbReference>
<accession>A0A380ZWD7</accession>
<comment type="function">
    <text evidence="8">Involved in lipopolysaccharide (LPS) biosynthesis. Catalyzes the transfer of 3-deoxy-D-manno-octulosonate (Kdo) residue(s) from CMP-Kdo to lipid IV(A), the tetraacyldisaccharide-1,4'-bisphosphate precursor of lipid A.</text>
</comment>
<protein>
    <recommendedName>
        <fullName evidence="3 8">3-deoxy-D-manno-octulosonic acid transferase</fullName>
        <shortName evidence="8">Kdo transferase</shortName>
        <ecNumber evidence="2 8">2.4.99.12</ecNumber>
    </recommendedName>
    <alternativeName>
        <fullName evidence="5 8">Lipid IV(A) 3-deoxy-D-manno-octulosonic acid transferase</fullName>
    </alternativeName>
</protein>
<dbReference type="GO" id="GO:0005886">
    <property type="term" value="C:plasma membrane"/>
    <property type="evidence" value="ECO:0007669"/>
    <property type="project" value="UniProtKB-SubCell"/>
</dbReference>
<dbReference type="RefSeq" id="WP_002687688.1">
    <property type="nucleotide sequence ID" value="NZ_UFTJ01000003.1"/>
</dbReference>
<dbReference type="UniPathway" id="UPA00958"/>
<keyword evidence="4 8" id="KW-0808">Transferase</keyword>
<dbReference type="EMBL" id="UFTJ01000003">
    <property type="protein sequence ID" value="SUV53066.1"/>
    <property type="molecule type" value="Genomic_DNA"/>
</dbReference>
<reference evidence="10 11" key="1">
    <citation type="submission" date="2018-06" db="EMBL/GenBank/DDBJ databases">
        <authorList>
            <consortium name="Pathogen Informatics"/>
            <person name="Doyle S."/>
        </authorList>
    </citation>
    <scope>NUCLEOTIDE SEQUENCE [LARGE SCALE GENOMIC DNA]</scope>
    <source>
        <strain evidence="10 11">NCTC11661</strain>
    </source>
</reference>
<dbReference type="PANTHER" id="PTHR42755:SF1">
    <property type="entry name" value="3-DEOXY-D-MANNO-OCTULOSONIC ACID TRANSFERASE, MITOCHONDRIAL-RELATED"/>
    <property type="match status" value="1"/>
</dbReference>
<dbReference type="InterPro" id="IPR038107">
    <property type="entry name" value="Glycos_transf_N_sf"/>
</dbReference>
<evidence type="ECO:0000256" key="8">
    <source>
        <dbReference type="RuleBase" id="RU365103"/>
    </source>
</evidence>